<keyword evidence="2" id="KW-1185">Reference proteome</keyword>
<sequence length="81" mass="8813">MGPLNTTGPKAPWLWQVSPGRVKGIRCGGKGTSPYSPGNLFLHTKPVASFRSEPYIFGFSFAGRTSVRLPASSRQHVRTPQ</sequence>
<dbReference type="RefSeq" id="XP_011397493.1">
    <property type="nucleotide sequence ID" value="XM_011399191.1"/>
</dbReference>
<evidence type="ECO:0000313" key="1">
    <source>
        <dbReference type="EMBL" id="KFM24605.1"/>
    </source>
</evidence>
<accession>A0A087SFV1</accession>
<protein>
    <submittedName>
        <fullName evidence="1">Uncharacterized protein</fullName>
    </submittedName>
</protein>
<dbReference type="GeneID" id="23613714"/>
<gene>
    <name evidence="1" type="ORF">F751_2323</name>
</gene>
<dbReference type="KEGG" id="apro:F751_2323"/>
<organism evidence="1 2">
    <name type="scientific">Auxenochlorella protothecoides</name>
    <name type="common">Green microalga</name>
    <name type="synonym">Chlorella protothecoides</name>
    <dbReference type="NCBI Taxonomy" id="3075"/>
    <lineage>
        <taxon>Eukaryota</taxon>
        <taxon>Viridiplantae</taxon>
        <taxon>Chlorophyta</taxon>
        <taxon>core chlorophytes</taxon>
        <taxon>Trebouxiophyceae</taxon>
        <taxon>Chlorellales</taxon>
        <taxon>Chlorellaceae</taxon>
        <taxon>Auxenochlorella</taxon>
    </lineage>
</organism>
<dbReference type="Proteomes" id="UP000028924">
    <property type="component" value="Unassembled WGS sequence"/>
</dbReference>
<reference evidence="1 2" key="1">
    <citation type="journal article" date="2014" name="BMC Genomics">
        <title>Oil accumulation mechanisms of the oleaginous microalga Chlorella protothecoides revealed through its genome, transcriptomes, and proteomes.</title>
        <authorList>
            <person name="Gao C."/>
            <person name="Wang Y."/>
            <person name="Shen Y."/>
            <person name="Yan D."/>
            <person name="He X."/>
            <person name="Dai J."/>
            <person name="Wu Q."/>
        </authorList>
    </citation>
    <scope>NUCLEOTIDE SEQUENCE [LARGE SCALE GENOMIC DNA]</scope>
    <source>
        <strain evidence="1 2">0710</strain>
    </source>
</reference>
<evidence type="ECO:0000313" key="2">
    <source>
        <dbReference type="Proteomes" id="UP000028924"/>
    </source>
</evidence>
<dbReference type="EMBL" id="KL662109">
    <property type="protein sequence ID" value="KFM24605.1"/>
    <property type="molecule type" value="Genomic_DNA"/>
</dbReference>
<dbReference type="AlphaFoldDB" id="A0A087SFV1"/>
<name>A0A087SFV1_AUXPR</name>
<proteinExistence type="predicted"/>